<evidence type="ECO:0000313" key="2">
    <source>
        <dbReference type="EMBL" id="AAW23944.1"/>
    </source>
</evidence>
<sequence>MLDPSTGWVLMSLSFSSSLHLMSIDTSQSLIIARASS</sequence>
<protein>
    <submittedName>
        <fullName evidence="2">Uncharacterized protein</fullName>
    </submittedName>
</protein>
<evidence type="ECO:0000313" key="3">
    <source>
        <dbReference type="Proteomes" id="UP000171434"/>
    </source>
</evidence>
<organismHost>
    <name type="scientific">Homo sapiens</name>
    <name type="common">Human</name>
    <dbReference type="NCBI Taxonomy" id="9606"/>
</organismHost>
<accession>Q49P81</accession>
<evidence type="ECO:0000313" key="1">
    <source>
        <dbReference type="EMBL" id="AAW23665.1"/>
    </source>
</evidence>
<name>Q49P81_VACC0</name>
<dbReference type="EMBL" id="AY678277">
    <property type="protein sequence ID" value="AAW23665.1"/>
    <property type="molecule type" value="Genomic_DNA"/>
</dbReference>
<dbReference type="EMBL" id="AY678277">
    <property type="protein sequence ID" value="AAW23944.1"/>
    <property type="molecule type" value="Genomic_DNA"/>
</dbReference>
<organism evidence="2 3">
    <name type="scientific">Vaccinia virus (strain LC16m0)</name>
    <name type="common">VACV</name>
    <dbReference type="NCBI Taxonomy" id="10246"/>
    <lineage>
        <taxon>Viruses</taxon>
        <taxon>Varidnaviria</taxon>
        <taxon>Bamfordvirae</taxon>
        <taxon>Nucleocytoviricota</taxon>
        <taxon>Pokkesviricetes</taxon>
        <taxon>Chitovirales</taxon>
        <taxon>Poxviridae</taxon>
        <taxon>Chordopoxvirinae</taxon>
        <taxon>Orthopoxvirus</taxon>
        <taxon>Vaccinia virus</taxon>
    </lineage>
</organism>
<proteinExistence type="predicted"/>
<dbReference type="Proteomes" id="UP000171434">
    <property type="component" value="Segment"/>
</dbReference>
<gene>
    <name evidence="1" type="ORF">mOLTR11R</name>
    <name evidence="2" type="ORF">mORTR11L</name>
</gene>
<reference evidence="2 3" key="1">
    <citation type="journal article" date="2005" name="J. Virol.">
        <title>An attenuated LC16m8 smallpox vaccine: analysis of full-genome sequence and induction of immune protection.</title>
        <authorList>
            <person name="Morikawa S."/>
            <person name="Sakiyama T."/>
            <person name="Hasegawa H."/>
            <person name="Saijo M."/>
            <person name="Maeda A."/>
            <person name="Kurane I."/>
            <person name="Maeno G."/>
            <person name="Kimura J."/>
            <person name="Hirama C."/>
            <person name="Yoshida T."/>
            <person name="Asahi-Ozaki Y."/>
            <person name="Sata T."/>
            <person name="Kurata T."/>
            <person name="Kojima A."/>
        </authorList>
    </citation>
    <scope>NUCLEOTIDE SEQUENCE [LARGE SCALE GENOMIC DNA]</scope>
    <source>
        <strain evidence="2">LC16mO</strain>
    </source>
</reference>